<comment type="catalytic activity">
    <reaction evidence="8 9">
        <text>butanoate + ATP = butanoyl phosphate + ADP</text>
        <dbReference type="Rhea" id="RHEA:13585"/>
        <dbReference type="ChEBI" id="CHEBI:17968"/>
        <dbReference type="ChEBI" id="CHEBI:30616"/>
        <dbReference type="ChEBI" id="CHEBI:58079"/>
        <dbReference type="ChEBI" id="CHEBI:456216"/>
        <dbReference type="EC" id="2.7.2.7"/>
    </reaction>
</comment>
<dbReference type="EC" id="2.7.2.7" evidence="9"/>
<sequence length="359" mass="38613">MDKGYKLLAINPGSTSTKIAVFENDNKVFENTIRHSVEEIGKFDKITDQFNFRYNVILNELNENNIDLSTLSAVVGRGGGIAPCEGGTYLVDEKVVEDLRIGVSGQHASSLGGIIADHIAKQYGIKAYIVDPVVVDEMEPIAKITGLPMMKRASRFHALNQKAVARYAAKECGKKYNEANIVVAHTGGGITVGAHHMGRVIDVTDGYYGDGPFSGNRCGALPSGDVAGLSFSGKYTQKELNNMLIKSGGLLAHLGTDDVREIVARIENGDKEAELIYKAMIYQVAKAIGSYSVVLKGKVDAIVLTGGIAYDKMYVETITDMVSFLAPVNVYPGEFEMEALAEGACRVLSGEEAAKVYKG</sequence>
<dbReference type="NCBIfam" id="TIGR02707">
    <property type="entry name" value="butyr_kinase"/>
    <property type="match status" value="1"/>
</dbReference>
<dbReference type="SUPFAM" id="SSF53067">
    <property type="entry name" value="Actin-like ATPase domain"/>
    <property type="match status" value="2"/>
</dbReference>
<dbReference type="InterPro" id="IPR023865">
    <property type="entry name" value="Aliphatic_acid_kinase_CS"/>
</dbReference>
<dbReference type="PANTHER" id="PTHR21060:SF3">
    <property type="entry name" value="BUTYRATE KINASE 2-RELATED"/>
    <property type="match status" value="1"/>
</dbReference>
<dbReference type="PROSITE" id="PS01075">
    <property type="entry name" value="ACETATE_KINASE_1"/>
    <property type="match status" value="1"/>
</dbReference>
<dbReference type="InterPro" id="IPR000890">
    <property type="entry name" value="Aliphatic_acid_kin_short-chain"/>
</dbReference>
<comment type="caution">
    <text evidence="11">The sequence shown here is derived from an EMBL/GenBank/DDBJ whole genome shotgun (WGS) entry which is preliminary data.</text>
</comment>
<dbReference type="NCBIfam" id="NF002834">
    <property type="entry name" value="PRK03011.1-5"/>
    <property type="match status" value="1"/>
</dbReference>
<dbReference type="HAMAP" id="MF_00542">
    <property type="entry name" value="Butyrate_kinase"/>
    <property type="match status" value="1"/>
</dbReference>
<evidence type="ECO:0000256" key="4">
    <source>
        <dbReference type="ARBA" id="ARBA00022679"/>
    </source>
</evidence>
<dbReference type="Pfam" id="PF00871">
    <property type="entry name" value="Acetate_kinase"/>
    <property type="match status" value="1"/>
</dbReference>
<keyword evidence="6 9" id="KW-0418">Kinase</keyword>
<evidence type="ECO:0000256" key="1">
    <source>
        <dbReference type="ARBA" id="ARBA00004496"/>
    </source>
</evidence>
<dbReference type="CDD" id="cd24011">
    <property type="entry name" value="ASKHA_NBD_BK"/>
    <property type="match status" value="1"/>
</dbReference>
<dbReference type="PIRSF" id="PIRSF036458">
    <property type="entry name" value="Butyrate_kin"/>
    <property type="match status" value="1"/>
</dbReference>
<evidence type="ECO:0000256" key="10">
    <source>
        <dbReference type="RuleBase" id="RU003835"/>
    </source>
</evidence>
<dbReference type="Proteomes" id="UP001176021">
    <property type="component" value="Unassembled WGS sequence"/>
</dbReference>
<dbReference type="PANTHER" id="PTHR21060">
    <property type="entry name" value="ACETATE KINASE"/>
    <property type="match status" value="1"/>
</dbReference>
<evidence type="ECO:0000313" key="12">
    <source>
        <dbReference type="Proteomes" id="UP001176021"/>
    </source>
</evidence>
<organism evidence="11 12">
    <name type="scientific">Desulfosporosinus nitroreducens</name>
    <dbReference type="NCBI Taxonomy" id="2018668"/>
    <lineage>
        <taxon>Bacteria</taxon>
        <taxon>Bacillati</taxon>
        <taxon>Bacillota</taxon>
        <taxon>Clostridia</taxon>
        <taxon>Eubacteriales</taxon>
        <taxon>Desulfitobacteriaceae</taxon>
        <taxon>Desulfosporosinus</taxon>
    </lineage>
</organism>
<comment type="similarity">
    <text evidence="2 9 10">Belongs to the acetokinase family.</text>
</comment>
<gene>
    <name evidence="9 11" type="primary">buk</name>
    <name evidence="11" type="ORF">M8H41_06935</name>
</gene>
<reference evidence="11" key="1">
    <citation type="submission" date="2022-05" db="EMBL/GenBank/DDBJ databases">
        <title>Expanded diversity of anoxic marine methylotrophy in a Black Sea sulfate reducing microorganism.</title>
        <authorList>
            <person name="Fischer P.Q."/>
            <person name="Stams A.J.M."/>
            <person name="Villanueva L."/>
            <person name="Sousa D.Z."/>
        </authorList>
    </citation>
    <scope>NUCLEOTIDE SEQUENCE</scope>
    <source>
        <strain evidence="11">P130</strain>
    </source>
</reference>
<evidence type="ECO:0000256" key="7">
    <source>
        <dbReference type="ARBA" id="ARBA00022840"/>
    </source>
</evidence>
<keyword evidence="4 9" id="KW-0808">Transferase</keyword>
<dbReference type="PRINTS" id="PR00471">
    <property type="entry name" value="ACETATEKNASE"/>
</dbReference>
<keyword evidence="5 9" id="KW-0547">Nucleotide-binding</keyword>
<dbReference type="Gene3D" id="3.30.420.40">
    <property type="match status" value="2"/>
</dbReference>
<evidence type="ECO:0000256" key="9">
    <source>
        <dbReference type="HAMAP-Rule" id="MF_00542"/>
    </source>
</evidence>
<name>A0ABT8QP26_9FIRM</name>
<dbReference type="GO" id="GO:0047761">
    <property type="term" value="F:butyrate kinase activity"/>
    <property type="evidence" value="ECO:0007669"/>
    <property type="project" value="UniProtKB-EC"/>
</dbReference>
<comment type="subcellular location">
    <subcellularLocation>
        <location evidence="1 9">Cytoplasm</location>
    </subcellularLocation>
</comment>
<keyword evidence="7 9" id="KW-0067">ATP-binding</keyword>
<protein>
    <recommendedName>
        <fullName evidence="9">Probable butyrate kinase</fullName>
        <shortName evidence="9">BK</shortName>
        <ecNumber evidence="9">2.7.2.7</ecNumber>
    </recommendedName>
    <alternativeName>
        <fullName evidence="9">Branched-chain carboxylic acid kinase</fullName>
    </alternativeName>
</protein>
<dbReference type="PROSITE" id="PS01076">
    <property type="entry name" value="ACETATE_KINASE_2"/>
    <property type="match status" value="1"/>
</dbReference>
<dbReference type="InterPro" id="IPR043129">
    <property type="entry name" value="ATPase_NBD"/>
</dbReference>
<dbReference type="InterPro" id="IPR011245">
    <property type="entry name" value="Butyrate_kin"/>
</dbReference>
<evidence type="ECO:0000256" key="8">
    <source>
        <dbReference type="ARBA" id="ARBA00048596"/>
    </source>
</evidence>
<accession>A0ABT8QP26</accession>
<evidence type="ECO:0000313" key="11">
    <source>
        <dbReference type="EMBL" id="MDO0822587.1"/>
    </source>
</evidence>
<keyword evidence="12" id="KW-1185">Reference proteome</keyword>
<proteinExistence type="inferred from homology"/>
<dbReference type="RefSeq" id="WP_252472395.1">
    <property type="nucleotide sequence ID" value="NZ_JAMHFY010000027.1"/>
</dbReference>
<evidence type="ECO:0000256" key="2">
    <source>
        <dbReference type="ARBA" id="ARBA00008748"/>
    </source>
</evidence>
<keyword evidence="3 9" id="KW-0963">Cytoplasm</keyword>
<evidence type="ECO:0000256" key="5">
    <source>
        <dbReference type="ARBA" id="ARBA00022741"/>
    </source>
</evidence>
<evidence type="ECO:0000256" key="3">
    <source>
        <dbReference type="ARBA" id="ARBA00022490"/>
    </source>
</evidence>
<evidence type="ECO:0000256" key="6">
    <source>
        <dbReference type="ARBA" id="ARBA00022777"/>
    </source>
</evidence>
<dbReference type="EMBL" id="JAMJEV010000005">
    <property type="protein sequence ID" value="MDO0822587.1"/>
    <property type="molecule type" value="Genomic_DNA"/>
</dbReference>